<gene>
    <name evidence="6" type="ORF">DRJ04_04945</name>
</gene>
<keyword evidence="3" id="KW-0663">Pyridoxal phosphate</keyword>
<feature type="domain" description="Tryptophan synthase beta chain-like PALP" evidence="5">
    <location>
        <begin position="23"/>
        <end position="311"/>
    </location>
</feature>
<dbReference type="CDD" id="cd01562">
    <property type="entry name" value="Thr-dehyd"/>
    <property type="match status" value="1"/>
</dbReference>
<protein>
    <submittedName>
        <fullName evidence="6">Threonine ammonia-lyase</fullName>
    </submittedName>
</protein>
<dbReference type="GO" id="GO:0009097">
    <property type="term" value="P:isoleucine biosynthetic process"/>
    <property type="evidence" value="ECO:0007669"/>
    <property type="project" value="TreeGrafter"/>
</dbReference>
<comment type="similarity">
    <text evidence="2">Belongs to the serine/threonine dehydratase family.</text>
</comment>
<organism evidence="6 7">
    <name type="scientific">Aerophobetes bacterium</name>
    <dbReference type="NCBI Taxonomy" id="2030807"/>
    <lineage>
        <taxon>Bacteria</taxon>
        <taxon>Candidatus Aerophobota</taxon>
    </lineage>
</organism>
<evidence type="ECO:0000313" key="6">
    <source>
        <dbReference type="EMBL" id="RLE13097.1"/>
    </source>
</evidence>
<evidence type="ECO:0000256" key="2">
    <source>
        <dbReference type="ARBA" id="ARBA00010869"/>
    </source>
</evidence>
<reference evidence="6 7" key="1">
    <citation type="submission" date="2018-06" db="EMBL/GenBank/DDBJ databases">
        <title>Extensive metabolic versatility and redundancy in microbially diverse, dynamic hydrothermal sediments.</title>
        <authorList>
            <person name="Dombrowski N."/>
            <person name="Teske A."/>
            <person name="Baker B.J."/>
        </authorList>
    </citation>
    <scope>NUCLEOTIDE SEQUENCE [LARGE SCALE GENOMIC DNA]</scope>
    <source>
        <strain evidence="6">B3_G15</strain>
    </source>
</reference>
<dbReference type="GO" id="GO:0004794">
    <property type="term" value="F:threonine deaminase activity"/>
    <property type="evidence" value="ECO:0007669"/>
    <property type="project" value="TreeGrafter"/>
</dbReference>
<dbReference type="SUPFAM" id="SSF53686">
    <property type="entry name" value="Tryptophan synthase beta subunit-like PLP-dependent enzymes"/>
    <property type="match status" value="1"/>
</dbReference>
<evidence type="ECO:0000259" key="5">
    <source>
        <dbReference type="Pfam" id="PF00291"/>
    </source>
</evidence>
<comment type="caution">
    <text evidence="6">The sequence shown here is derived from an EMBL/GenBank/DDBJ whole genome shotgun (WGS) entry which is preliminary data.</text>
</comment>
<dbReference type="Proteomes" id="UP000280417">
    <property type="component" value="Unassembled WGS sequence"/>
</dbReference>
<dbReference type="PANTHER" id="PTHR48078">
    <property type="entry name" value="THREONINE DEHYDRATASE, MITOCHONDRIAL-RELATED"/>
    <property type="match status" value="1"/>
</dbReference>
<dbReference type="GO" id="GO:0003941">
    <property type="term" value="F:L-serine ammonia-lyase activity"/>
    <property type="evidence" value="ECO:0007669"/>
    <property type="project" value="TreeGrafter"/>
</dbReference>
<keyword evidence="4 6" id="KW-0456">Lyase</keyword>
<name>A0A662DF02_UNCAE</name>
<evidence type="ECO:0000256" key="4">
    <source>
        <dbReference type="ARBA" id="ARBA00023239"/>
    </source>
</evidence>
<dbReference type="FunFam" id="3.40.50.1100:FF:000007">
    <property type="entry name" value="L-threonine dehydratase catabolic TdcB"/>
    <property type="match status" value="1"/>
</dbReference>
<dbReference type="EMBL" id="QMQA01000117">
    <property type="protein sequence ID" value="RLE13097.1"/>
    <property type="molecule type" value="Genomic_DNA"/>
</dbReference>
<dbReference type="Pfam" id="PF00291">
    <property type="entry name" value="PALP"/>
    <property type="match status" value="1"/>
</dbReference>
<dbReference type="InterPro" id="IPR050147">
    <property type="entry name" value="Ser/Thr_Dehydratase"/>
</dbReference>
<accession>A0A662DF02</accession>
<dbReference type="Gene3D" id="3.40.50.1100">
    <property type="match status" value="2"/>
</dbReference>
<dbReference type="InterPro" id="IPR036052">
    <property type="entry name" value="TrpB-like_PALP_sf"/>
</dbReference>
<evidence type="ECO:0000313" key="7">
    <source>
        <dbReference type="Proteomes" id="UP000280417"/>
    </source>
</evidence>
<dbReference type="PANTHER" id="PTHR48078:SF6">
    <property type="entry name" value="L-THREONINE DEHYDRATASE CATABOLIC TDCB"/>
    <property type="match status" value="1"/>
</dbReference>
<evidence type="ECO:0000256" key="1">
    <source>
        <dbReference type="ARBA" id="ARBA00001933"/>
    </source>
</evidence>
<comment type="cofactor">
    <cofactor evidence="1">
        <name>pyridoxal 5'-phosphate</name>
        <dbReference type="ChEBI" id="CHEBI:597326"/>
    </cofactor>
</comment>
<sequence>MSSTKMSEISLSRIKEARERIKKVVNKTPCIYSLPLSRKTGKDVFLKLENLQVTQAFKARGNANKIALLTEEEKRRGVITASSGNHGLGLSLAALRNGVKAVIVLPEVAPENKIKKIKENKAEVIIKGKTYDDASEVARSLSSKMGYIYIPSFDDPDIVAGNGSMGLEILEDVPQAQIIVCPIGGGGGISGICLATKQIKKEIQIIGVESERAASMLESIKAGEIVELPSADTFADGIAVRRPGTINFEIVKKYVDDIVTVSEEEIKSAVAILASEAKVVAEGAGASSVAALLFKKFSTRDISTVVCVVTGGNIDMGLFKSILND</sequence>
<dbReference type="GO" id="GO:0006565">
    <property type="term" value="P:L-serine catabolic process"/>
    <property type="evidence" value="ECO:0007669"/>
    <property type="project" value="TreeGrafter"/>
</dbReference>
<dbReference type="GO" id="GO:0006567">
    <property type="term" value="P:L-threonine catabolic process"/>
    <property type="evidence" value="ECO:0007669"/>
    <property type="project" value="TreeGrafter"/>
</dbReference>
<dbReference type="InterPro" id="IPR001926">
    <property type="entry name" value="TrpB-like_PALP"/>
</dbReference>
<proteinExistence type="inferred from homology"/>
<evidence type="ECO:0000256" key="3">
    <source>
        <dbReference type="ARBA" id="ARBA00022898"/>
    </source>
</evidence>
<dbReference type="AlphaFoldDB" id="A0A662DF02"/>